<dbReference type="InterPro" id="IPR003029">
    <property type="entry name" value="S1_domain"/>
</dbReference>
<keyword evidence="7" id="KW-0694">RNA-binding</keyword>
<protein>
    <recommendedName>
        <fullName evidence="2">exoribonuclease II</fullName>
        <ecNumber evidence="2">3.1.13.1</ecNumber>
    </recommendedName>
</protein>
<evidence type="ECO:0000256" key="4">
    <source>
        <dbReference type="ARBA" id="ARBA00022722"/>
    </source>
</evidence>
<accession>A0A2H0BK80</accession>
<proteinExistence type="predicted"/>
<dbReference type="Pfam" id="PF00575">
    <property type="entry name" value="S1"/>
    <property type="match status" value="1"/>
</dbReference>
<evidence type="ECO:0000313" key="10">
    <source>
        <dbReference type="Proteomes" id="UP000229334"/>
    </source>
</evidence>
<dbReference type="InterPro" id="IPR012340">
    <property type="entry name" value="NA-bd_OB-fold"/>
</dbReference>
<dbReference type="InterPro" id="IPR004476">
    <property type="entry name" value="RNase_II/RNase_R"/>
</dbReference>
<dbReference type="AlphaFoldDB" id="A0A2H0BK80"/>
<reference evidence="9 10" key="1">
    <citation type="submission" date="2017-09" db="EMBL/GenBank/DDBJ databases">
        <title>Depth-based differentiation of microbial function through sediment-hosted aquifers and enrichment of novel symbionts in the deep terrestrial subsurface.</title>
        <authorList>
            <person name="Probst A.J."/>
            <person name="Ladd B."/>
            <person name="Jarett J.K."/>
            <person name="Geller-Mcgrath D.E."/>
            <person name="Sieber C.M."/>
            <person name="Emerson J.B."/>
            <person name="Anantharaman K."/>
            <person name="Thomas B.C."/>
            <person name="Malmstrom R."/>
            <person name="Stieglmeier M."/>
            <person name="Klingl A."/>
            <person name="Woyke T."/>
            <person name="Ryan C.M."/>
            <person name="Banfield J.F."/>
        </authorList>
    </citation>
    <scope>NUCLEOTIDE SEQUENCE [LARGE SCALE GENOMIC DNA]</scope>
    <source>
        <strain evidence="9">CG22_combo_CG10-13_8_21_14_all_37_9</strain>
    </source>
</reference>
<feature type="domain" description="S1 motif" evidence="8">
    <location>
        <begin position="456"/>
        <end position="537"/>
    </location>
</feature>
<name>A0A2H0BK80_9BACT</name>
<comment type="caution">
    <text evidence="9">The sequence shown here is derived from an EMBL/GenBank/DDBJ whole genome shotgun (WGS) entry which is preliminary data.</text>
</comment>
<dbReference type="PANTHER" id="PTHR23355:SF9">
    <property type="entry name" value="DIS3-LIKE EXONUCLEASE 2"/>
    <property type="match status" value="1"/>
</dbReference>
<dbReference type="PROSITE" id="PS01175">
    <property type="entry name" value="RIBONUCLEASE_II"/>
    <property type="match status" value="1"/>
</dbReference>
<evidence type="ECO:0000313" key="9">
    <source>
        <dbReference type="EMBL" id="PIP58086.1"/>
    </source>
</evidence>
<dbReference type="GO" id="GO:0003723">
    <property type="term" value="F:RNA binding"/>
    <property type="evidence" value="ECO:0007669"/>
    <property type="project" value="UniProtKB-KW"/>
</dbReference>
<dbReference type="GO" id="GO:0006402">
    <property type="term" value="P:mRNA catabolic process"/>
    <property type="evidence" value="ECO:0007669"/>
    <property type="project" value="TreeGrafter"/>
</dbReference>
<dbReference type="SUPFAM" id="SSF50249">
    <property type="entry name" value="Nucleic acid-binding proteins"/>
    <property type="match status" value="2"/>
</dbReference>
<comment type="catalytic activity">
    <reaction evidence="1">
        <text>Exonucleolytic cleavage in the 3'- to 5'-direction to yield nucleoside 5'-phosphates.</text>
        <dbReference type="EC" id="3.1.13.1"/>
    </reaction>
</comment>
<evidence type="ECO:0000256" key="3">
    <source>
        <dbReference type="ARBA" id="ARBA00022490"/>
    </source>
</evidence>
<evidence type="ECO:0000256" key="2">
    <source>
        <dbReference type="ARBA" id="ARBA00012163"/>
    </source>
</evidence>
<evidence type="ECO:0000259" key="8">
    <source>
        <dbReference type="PROSITE" id="PS50126"/>
    </source>
</evidence>
<evidence type="ECO:0000256" key="1">
    <source>
        <dbReference type="ARBA" id="ARBA00001849"/>
    </source>
</evidence>
<dbReference type="Gene3D" id="2.40.50.140">
    <property type="entry name" value="Nucleic acid-binding proteins"/>
    <property type="match status" value="1"/>
</dbReference>
<dbReference type="GO" id="GO:0008859">
    <property type="term" value="F:exoribonuclease II activity"/>
    <property type="evidence" value="ECO:0007669"/>
    <property type="project" value="UniProtKB-EC"/>
</dbReference>
<keyword evidence="3" id="KW-0963">Cytoplasm</keyword>
<dbReference type="Proteomes" id="UP000229334">
    <property type="component" value="Unassembled WGS sequence"/>
</dbReference>
<evidence type="ECO:0000256" key="6">
    <source>
        <dbReference type="ARBA" id="ARBA00022839"/>
    </source>
</evidence>
<dbReference type="PROSITE" id="PS50126">
    <property type="entry name" value="S1"/>
    <property type="match status" value="1"/>
</dbReference>
<dbReference type="SMART" id="SM00316">
    <property type="entry name" value="S1"/>
    <property type="match status" value="1"/>
</dbReference>
<dbReference type="InterPro" id="IPR022966">
    <property type="entry name" value="RNase_II/R_CS"/>
</dbReference>
<evidence type="ECO:0000256" key="5">
    <source>
        <dbReference type="ARBA" id="ARBA00022801"/>
    </source>
</evidence>
<keyword evidence="6" id="KW-0269">Exonuclease</keyword>
<dbReference type="GO" id="GO:0005829">
    <property type="term" value="C:cytosol"/>
    <property type="evidence" value="ECO:0007669"/>
    <property type="project" value="TreeGrafter"/>
</dbReference>
<sequence>MSGQIYFRVKSRQIKKLCYNQLTYMPPKKRSGRRSVNKPILLKPVKPILPPVPKANFPSEVVAEAEQWSKKSKDIWVSEGKIRRDFRPILTLTIDPLRAQDFDDAISFQILANGHYEIGVHIADVSFYVRENTALDKEAAHRGTSVYIVGKTIPMLPEVLSNNLCSLMPDQDRLSFSAVFEMDDQAKIHHEWFGRGIIRSKRRFTYEEVERILESGTGDYAQELKTIDKLAIKLDAQKIADGALTFSDREVEFTLDETGKPINVAKKQFTRSHKLVEDFMLLANRRVAEFASKFNKNQPGHFVYRIHDEPDSEKILSLIDFLKPLGYELKLENKKVTTVGLKKLLASAQNTPEENIISRATIQTMAKAIYSLDNIGHYGLAFPHYTHFTSPIRRYPDLLVHRLLALYLDGKHPSAEELEHYGQQVIHSTTMERVAMEAERSSIKLKQAEFFTSKIGEIRMGIISGVTDFGLFIEDVETCAEGLVHISKIGNERFDFQAKAFSLVGQTTKTHFRLGDKVTVKVKKTIPERGLIDWEIVKI</sequence>
<dbReference type="EC" id="3.1.13.1" evidence="2"/>
<dbReference type="InterPro" id="IPR001900">
    <property type="entry name" value="RNase_II/R"/>
</dbReference>
<keyword evidence="4" id="KW-0540">Nuclease</keyword>
<dbReference type="SMART" id="SM00955">
    <property type="entry name" value="RNB"/>
    <property type="match status" value="1"/>
</dbReference>
<dbReference type="Pfam" id="PF00773">
    <property type="entry name" value="RNB"/>
    <property type="match status" value="1"/>
</dbReference>
<dbReference type="EMBL" id="PCSX01000033">
    <property type="protein sequence ID" value="PIP58086.1"/>
    <property type="molecule type" value="Genomic_DNA"/>
</dbReference>
<dbReference type="InterPro" id="IPR050180">
    <property type="entry name" value="RNR_Ribonuclease"/>
</dbReference>
<evidence type="ECO:0000256" key="7">
    <source>
        <dbReference type="ARBA" id="ARBA00022884"/>
    </source>
</evidence>
<gene>
    <name evidence="9" type="ORF">COX02_02150</name>
</gene>
<dbReference type="NCBIfam" id="TIGR00358">
    <property type="entry name" value="3_prime_RNase"/>
    <property type="match status" value="1"/>
</dbReference>
<dbReference type="CDD" id="cd04471">
    <property type="entry name" value="S1_RNase_R"/>
    <property type="match status" value="1"/>
</dbReference>
<dbReference type="PANTHER" id="PTHR23355">
    <property type="entry name" value="RIBONUCLEASE"/>
    <property type="match status" value="1"/>
</dbReference>
<organism evidence="9 10">
    <name type="scientific">Candidatus Vogelbacteria bacterium CG22_combo_CG10-13_8_21_14_all_37_9</name>
    <dbReference type="NCBI Taxonomy" id="1975046"/>
    <lineage>
        <taxon>Bacteria</taxon>
        <taxon>Candidatus Vogeliibacteriota</taxon>
    </lineage>
</organism>
<keyword evidence="5" id="KW-0378">Hydrolase</keyword>